<organism evidence="1">
    <name type="scientific">Amphimedon queenslandica</name>
    <name type="common">Sponge</name>
    <dbReference type="NCBI Taxonomy" id="400682"/>
    <lineage>
        <taxon>Eukaryota</taxon>
        <taxon>Metazoa</taxon>
        <taxon>Porifera</taxon>
        <taxon>Demospongiae</taxon>
        <taxon>Heteroscleromorpha</taxon>
        <taxon>Haplosclerida</taxon>
        <taxon>Niphatidae</taxon>
        <taxon>Amphimedon</taxon>
    </lineage>
</organism>
<proteinExistence type="predicted"/>
<sequence length="68" mass="7841">MYLCLYIRAGLNPSLSLCFLFLSPCDFRYSPSLSHNIANDFQHYETLKHFPFLLLLSLADWSAVLSIL</sequence>
<name>A0A1X7VAR5_AMPQE</name>
<protein>
    <submittedName>
        <fullName evidence="1">Uncharacterized protein</fullName>
    </submittedName>
</protein>
<accession>A0A1X7VAR5</accession>
<dbReference type="AlphaFoldDB" id="A0A1X7VAR5"/>
<dbReference type="EnsemblMetazoa" id="Aqu2.1.37111_001">
    <property type="protein sequence ID" value="Aqu2.1.37111_001"/>
    <property type="gene ID" value="Aqu2.1.37111"/>
</dbReference>
<dbReference type="InParanoid" id="A0A1X7VAR5"/>
<reference evidence="1" key="1">
    <citation type="submission" date="2017-05" db="UniProtKB">
        <authorList>
            <consortium name="EnsemblMetazoa"/>
        </authorList>
    </citation>
    <scope>IDENTIFICATION</scope>
</reference>
<evidence type="ECO:0000313" key="1">
    <source>
        <dbReference type="EnsemblMetazoa" id="Aqu2.1.37111_001"/>
    </source>
</evidence>